<dbReference type="InterPro" id="IPR016181">
    <property type="entry name" value="Acyl_CoA_acyltransferase"/>
</dbReference>
<dbReference type="GO" id="GO:0005737">
    <property type="term" value="C:cytoplasm"/>
    <property type="evidence" value="ECO:0007669"/>
    <property type="project" value="TreeGrafter"/>
</dbReference>
<reference evidence="5 6" key="1">
    <citation type="journal article" date="2018" name="Nat. Ecol. Evol.">
        <title>Genomic signatures of mitonuclear coevolution across populations of Tigriopus californicus.</title>
        <authorList>
            <person name="Barreto F.S."/>
            <person name="Watson E.T."/>
            <person name="Lima T.G."/>
            <person name="Willett C.S."/>
            <person name="Edmands S."/>
            <person name="Li W."/>
            <person name="Burton R.S."/>
        </authorList>
    </citation>
    <scope>NUCLEOTIDE SEQUENCE [LARGE SCALE GENOMIC DNA]</scope>
    <source>
        <strain evidence="5 6">San Diego</strain>
    </source>
</reference>
<dbReference type="Pfam" id="PF02100">
    <property type="entry name" value="ODC_AZ"/>
    <property type="match status" value="1"/>
</dbReference>
<dbReference type="GO" id="GO:0008073">
    <property type="term" value="F:ornithine decarboxylase inhibitor activity"/>
    <property type="evidence" value="ECO:0007669"/>
    <property type="project" value="InterPro"/>
</dbReference>
<dbReference type="PANTHER" id="PTHR10279:SF10">
    <property type="entry name" value="ORNITHINE DECARBOXYLASE ANTIZYME"/>
    <property type="match status" value="1"/>
</dbReference>
<protein>
    <recommendedName>
        <fullName evidence="3">Ornithine decarboxylase antizyme</fullName>
    </recommendedName>
</protein>
<dbReference type="GO" id="GO:0075523">
    <property type="term" value="P:viral translational frameshifting"/>
    <property type="evidence" value="ECO:0007669"/>
    <property type="project" value="UniProtKB-KW"/>
</dbReference>
<dbReference type="EMBL" id="VCGU01000458">
    <property type="protein sequence ID" value="TRY63323.1"/>
    <property type="molecule type" value="Genomic_DNA"/>
</dbReference>
<comment type="similarity">
    <text evidence="1">Belongs to the ODC antizyme family.</text>
</comment>
<comment type="caution">
    <text evidence="5">The sequence shown here is derived from an EMBL/GenBank/DDBJ whole genome shotgun (WGS) entry which is preliminary data.</text>
</comment>
<proteinExistence type="inferred from homology"/>
<dbReference type="Gene3D" id="3.40.630.60">
    <property type="match status" value="1"/>
</dbReference>
<dbReference type="SUPFAM" id="SSF55729">
    <property type="entry name" value="Acyl-CoA N-acyltransferases (Nat)"/>
    <property type="match status" value="1"/>
</dbReference>
<organism evidence="5 6">
    <name type="scientific">Tigriopus californicus</name>
    <name type="common">Marine copepod</name>
    <dbReference type="NCBI Taxonomy" id="6832"/>
    <lineage>
        <taxon>Eukaryota</taxon>
        <taxon>Metazoa</taxon>
        <taxon>Ecdysozoa</taxon>
        <taxon>Arthropoda</taxon>
        <taxon>Crustacea</taxon>
        <taxon>Multicrustacea</taxon>
        <taxon>Hexanauplia</taxon>
        <taxon>Copepoda</taxon>
        <taxon>Harpacticoida</taxon>
        <taxon>Harpacticidae</taxon>
        <taxon>Tigriopus</taxon>
    </lineage>
</organism>
<dbReference type="AlphaFoldDB" id="A0A553ND14"/>
<dbReference type="InterPro" id="IPR002993">
    <property type="entry name" value="ODC_AZ"/>
</dbReference>
<keyword evidence="4" id="KW-0688">Ribosomal frameshifting</keyword>
<dbReference type="GO" id="GO:0005634">
    <property type="term" value="C:nucleus"/>
    <property type="evidence" value="ECO:0007669"/>
    <property type="project" value="TreeGrafter"/>
</dbReference>
<evidence type="ECO:0000256" key="4">
    <source>
        <dbReference type="ARBA" id="ARBA00022758"/>
    </source>
</evidence>
<comment type="subunit">
    <text evidence="2">Interacts with ODC1 and thereby sterically blocks ODC homodimerization.</text>
</comment>
<dbReference type="InterPro" id="IPR038581">
    <property type="entry name" value="ODC_AZ_sf"/>
</dbReference>
<dbReference type="STRING" id="6832.A0A553ND14"/>
<evidence type="ECO:0000256" key="3">
    <source>
        <dbReference type="ARBA" id="ARBA00017712"/>
    </source>
</evidence>
<evidence type="ECO:0000313" key="5">
    <source>
        <dbReference type="EMBL" id="TRY63323.1"/>
    </source>
</evidence>
<dbReference type="PANTHER" id="PTHR10279">
    <property type="entry name" value="ORNITHINE DECARBOXYLASE ANTIZYME"/>
    <property type="match status" value="1"/>
</dbReference>
<keyword evidence="6" id="KW-1185">Reference proteome</keyword>
<accession>A0A553ND14</accession>
<dbReference type="OMA" id="CIDRHTI"/>
<evidence type="ECO:0000256" key="1">
    <source>
        <dbReference type="ARBA" id="ARBA00008796"/>
    </source>
</evidence>
<dbReference type="Proteomes" id="UP000318571">
    <property type="component" value="Chromosome 10"/>
</dbReference>
<name>A0A553ND14_TIGCA</name>
<evidence type="ECO:0000256" key="2">
    <source>
        <dbReference type="ARBA" id="ARBA00011836"/>
    </source>
</evidence>
<gene>
    <name evidence="5" type="ORF">TCAL_02596</name>
</gene>
<evidence type="ECO:0000313" key="6">
    <source>
        <dbReference type="Proteomes" id="UP000318571"/>
    </source>
</evidence>
<dbReference type="GO" id="GO:0045732">
    <property type="term" value="P:positive regulation of protein catabolic process"/>
    <property type="evidence" value="ECO:0007669"/>
    <property type="project" value="TreeGrafter"/>
</dbReference>
<sequence length="221" mass="24169">MRLKDIPLDPNPISVCSLPVFAFDDDHTTKKCEKMLKRNKQSLMISNSDMSANLLNMGNCKRGTGVGEYANPSDPASQLLEAGIGKIVTANGDDDPSSPTANIHPTLRLRFYPSSSSITCSPCAGPKTIPPWDAILWQGRLYVNMTAQQLSEGSKEAFVSMLEYAEETLKCSDVIICLSGGNVAKSMIKNFLFLGFQPLTPGHELLPPMMNDNMVCFVYNI</sequence>